<dbReference type="AlphaFoldDB" id="A0A4R1LD87"/>
<evidence type="ECO:0000313" key="6">
    <source>
        <dbReference type="EMBL" id="TCK75470.1"/>
    </source>
</evidence>
<feature type="modified residue" description="N6-(pyridoxal phosphate)lysine" evidence="4">
    <location>
        <position position="184"/>
    </location>
</feature>
<dbReference type="PANTHER" id="PTHR30244">
    <property type="entry name" value="TRANSAMINASE"/>
    <property type="match status" value="1"/>
</dbReference>
<comment type="similarity">
    <text evidence="2 5">Belongs to the DegT/DnrJ/EryC1 family.</text>
</comment>
<dbReference type="InterPro" id="IPR000653">
    <property type="entry name" value="DegT/StrS_aminotransferase"/>
</dbReference>
<dbReference type="CDD" id="cd00616">
    <property type="entry name" value="AHBA_syn"/>
    <property type="match status" value="1"/>
</dbReference>
<evidence type="ECO:0000256" key="5">
    <source>
        <dbReference type="RuleBase" id="RU004508"/>
    </source>
</evidence>
<evidence type="ECO:0000256" key="1">
    <source>
        <dbReference type="ARBA" id="ARBA00022898"/>
    </source>
</evidence>
<dbReference type="OrthoDB" id="9810913at2"/>
<dbReference type="FunFam" id="3.40.640.10:FF:000089">
    <property type="entry name" value="Aminotransferase, DegT/DnrJ/EryC1/StrS family"/>
    <property type="match status" value="1"/>
</dbReference>
<keyword evidence="6" id="KW-0808">Transferase</keyword>
<dbReference type="GO" id="GO:0000271">
    <property type="term" value="P:polysaccharide biosynthetic process"/>
    <property type="evidence" value="ECO:0007669"/>
    <property type="project" value="TreeGrafter"/>
</dbReference>
<reference evidence="6 7" key="1">
    <citation type="submission" date="2019-03" db="EMBL/GenBank/DDBJ databases">
        <title>Genomic Encyclopedia of Type Strains, Phase IV (KMG-IV): sequencing the most valuable type-strain genomes for metagenomic binning, comparative biology and taxonomic classification.</title>
        <authorList>
            <person name="Goeker M."/>
        </authorList>
    </citation>
    <scope>NUCLEOTIDE SEQUENCE [LARGE SCALE GENOMIC DNA]</scope>
    <source>
        <strain evidence="6 7">DSM 103428</strain>
    </source>
</reference>
<dbReference type="InterPro" id="IPR015421">
    <property type="entry name" value="PyrdxlP-dep_Trfase_major"/>
</dbReference>
<dbReference type="SUPFAM" id="SSF53383">
    <property type="entry name" value="PLP-dependent transferases"/>
    <property type="match status" value="1"/>
</dbReference>
<dbReference type="GO" id="GO:0030170">
    <property type="term" value="F:pyridoxal phosphate binding"/>
    <property type="evidence" value="ECO:0007669"/>
    <property type="project" value="UniProtKB-ARBA"/>
</dbReference>
<keyword evidence="7" id="KW-1185">Reference proteome</keyword>
<name>A0A4R1LD87_9BACT</name>
<dbReference type="EMBL" id="SMGK01000001">
    <property type="protein sequence ID" value="TCK75470.1"/>
    <property type="molecule type" value="Genomic_DNA"/>
</dbReference>
<dbReference type="PANTHER" id="PTHR30244:SF42">
    <property type="entry name" value="UDP-2-ACETAMIDO-2-DEOXY-3-OXO-D-GLUCURONATE AMINOTRANSFERASE"/>
    <property type="match status" value="1"/>
</dbReference>
<gene>
    <name evidence="6" type="ORF">C7378_0453</name>
</gene>
<evidence type="ECO:0000256" key="3">
    <source>
        <dbReference type="PIRSR" id="PIRSR000390-1"/>
    </source>
</evidence>
<proteinExistence type="inferred from homology"/>
<keyword evidence="6" id="KW-0032">Aminotransferase</keyword>
<dbReference type="Pfam" id="PF01041">
    <property type="entry name" value="DegT_DnrJ_EryC1"/>
    <property type="match status" value="1"/>
</dbReference>
<evidence type="ECO:0000313" key="7">
    <source>
        <dbReference type="Proteomes" id="UP000295210"/>
    </source>
</evidence>
<dbReference type="RefSeq" id="WP_131991252.1">
    <property type="nucleotide sequence ID" value="NZ_SMGK01000001.1"/>
</dbReference>
<evidence type="ECO:0000256" key="4">
    <source>
        <dbReference type="PIRSR" id="PIRSR000390-2"/>
    </source>
</evidence>
<dbReference type="Gene3D" id="3.90.1150.10">
    <property type="entry name" value="Aspartate Aminotransferase, domain 1"/>
    <property type="match status" value="1"/>
</dbReference>
<comment type="caution">
    <text evidence="6">The sequence shown here is derived from an EMBL/GenBank/DDBJ whole genome shotgun (WGS) entry which is preliminary data.</text>
</comment>
<feature type="active site" description="Proton acceptor" evidence="3">
    <location>
        <position position="184"/>
    </location>
</feature>
<protein>
    <submittedName>
        <fullName evidence="6">UDP-2-acetamido-2-deoxy-ribo-hexuluronate aminotransferase</fullName>
    </submittedName>
</protein>
<dbReference type="Proteomes" id="UP000295210">
    <property type="component" value="Unassembled WGS sequence"/>
</dbReference>
<dbReference type="InterPro" id="IPR015424">
    <property type="entry name" value="PyrdxlP-dep_Trfase"/>
</dbReference>
<keyword evidence="1 4" id="KW-0663">Pyridoxal phosphate</keyword>
<dbReference type="PIRSF" id="PIRSF000390">
    <property type="entry name" value="PLP_StrS"/>
    <property type="match status" value="1"/>
</dbReference>
<sequence>MEFINLKAQYQRIKSDVDARIARVLEHGQYVLGPEVAELESRLAARVGAKHCISCASGTDALLVALLALGIGPEDEVITSPFTFFATGEMIALIGARPVFVDIDPVTYNIDPEKLEAAITPRTRAIMPVSLYGQCADFDRINEIAARHDLPVIEDAAQSFGATYREKHSGNLSTIGCVSFFPSKPLGCYGDGGCCFTNDDGLAKAMMELRNHGQDRRYHHVSVGINGRLDTIQAAVLLAKLEIFDGELAGRNAAAAKYDVRLAGIVQTPKVLPGYTSPYAQYTIEVDDREDVQAAMTAAGIPTAVHYPVPLHLQPVFADRGQGVGSFPHAERAGHRVLSLPMHPYLQDEEIERIASAVQGAVSLKTHA</sequence>
<evidence type="ECO:0000256" key="2">
    <source>
        <dbReference type="ARBA" id="ARBA00037999"/>
    </source>
</evidence>
<dbReference type="GO" id="GO:0008483">
    <property type="term" value="F:transaminase activity"/>
    <property type="evidence" value="ECO:0007669"/>
    <property type="project" value="UniProtKB-KW"/>
</dbReference>
<dbReference type="Gene3D" id="3.40.640.10">
    <property type="entry name" value="Type I PLP-dependent aspartate aminotransferase-like (Major domain)"/>
    <property type="match status" value="1"/>
</dbReference>
<accession>A0A4R1LD87</accession>
<organism evidence="6 7">
    <name type="scientific">Acidipila rosea</name>
    <dbReference type="NCBI Taxonomy" id="768535"/>
    <lineage>
        <taxon>Bacteria</taxon>
        <taxon>Pseudomonadati</taxon>
        <taxon>Acidobacteriota</taxon>
        <taxon>Terriglobia</taxon>
        <taxon>Terriglobales</taxon>
        <taxon>Acidobacteriaceae</taxon>
        <taxon>Acidipila</taxon>
    </lineage>
</organism>
<dbReference type="InterPro" id="IPR015422">
    <property type="entry name" value="PyrdxlP-dep_Trfase_small"/>
</dbReference>